<dbReference type="InParanoid" id="K1QCV2"/>
<dbReference type="HOGENOM" id="CLU_1898259_0_0_1"/>
<evidence type="ECO:0000313" key="1">
    <source>
        <dbReference type="EMBL" id="EKC34722.1"/>
    </source>
</evidence>
<name>K1QCV2_MAGGI</name>
<dbReference type="EMBL" id="JH817038">
    <property type="protein sequence ID" value="EKC34722.1"/>
    <property type="molecule type" value="Genomic_DNA"/>
</dbReference>
<dbReference type="AlphaFoldDB" id="K1QCV2"/>
<protein>
    <submittedName>
        <fullName evidence="1">Uncharacterized protein</fullName>
    </submittedName>
</protein>
<sequence length="134" mass="15010">MGARTQVVFYGVLFLSLFVFIHGFSKEVVTPVGNGRVKKTLYVDEETPTLSLNGLRQIEGTGGRRERRESVKKGRDIFHEPRSGDLLDIKSKVDVAKSKNHAGEALDSHRYTHLQKVVRGMESEYGSNAVHLKV</sequence>
<reference evidence="1" key="1">
    <citation type="journal article" date="2012" name="Nature">
        <title>The oyster genome reveals stress adaptation and complexity of shell formation.</title>
        <authorList>
            <person name="Zhang G."/>
            <person name="Fang X."/>
            <person name="Guo X."/>
            <person name="Li L."/>
            <person name="Luo R."/>
            <person name="Xu F."/>
            <person name="Yang P."/>
            <person name="Zhang L."/>
            <person name="Wang X."/>
            <person name="Qi H."/>
            <person name="Xiong Z."/>
            <person name="Que H."/>
            <person name="Xie Y."/>
            <person name="Holland P.W."/>
            <person name="Paps J."/>
            <person name="Zhu Y."/>
            <person name="Wu F."/>
            <person name="Chen Y."/>
            <person name="Wang J."/>
            <person name="Peng C."/>
            <person name="Meng J."/>
            <person name="Yang L."/>
            <person name="Liu J."/>
            <person name="Wen B."/>
            <person name="Zhang N."/>
            <person name="Huang Z."/>
            <person name="Zhu Q."/>
            <person name="Feng Y."/>
            <person name="Mount A."/>
            <person name="Hedgecock D."/>
            <person name="Xu Z."/>
            <person name="Liu Y."/>
            <person name="Domazet-Loso T."/>
            <person name="Du Y."/>
            <person name="Sun X."/>
            <person name="Zhang S."/>
            <person name="Liu B."/>
            <person name="Cheng P."/>
            <person name="Jiang X."/>
            <person name="Li J."/>
            <person name="Fan D."/>
            <person name="Wang W."/>
            <person name="Fu W."/>
            <person name="Wang T."/>
            <person name="Wang B."/>
            <person name="Zhang J."/>
            <person name="Peng Z."/>
            <person name="Li Y."/>
            <person name="Li N."/>
            <person name="Wang J."/>
            <person name="Chen M."/>
            <person name="He Y."/>
            <person name="Tan F."/>
            <person name="Song X."/>
            <person name="Zheng Q."/>
            <person name="Huang R."/>
            <person name="Yang H."/>
            <person name="Du X."/>
            <person name="Chen L."/>
            <person name="Yang M."/>
            <person name="Gaffney P.M."/>
            <person name="Wang S."/>
            <person name="Luo L."/>
            <person name="She Z."/>
            <person name="Ming Y."/>
            <person name="Huang W."/>
            <person name="Zhang S."/>
            <person name="Huang B."/>
            <person name="Zhang Y."/>
            <person name="Qu T."/>
            <person name="Ni P."/>
            <person name="Miao G."/>
            <person name="Wang J."/>
            <person name="Wang Q."/>
            <person name="Steinberg C.E."/>
            <person name="Wang H."/>
            <person name="Li N."/>
            <person name="Qian L."/>
            <person name="Zhang G."/>
            <person name="Li Y."/>
            <person name="Yang H."/>
            <person name="Liu X."/>
            <person name="Wang J."/>
            <person name="Yin Y."/>
            <person name="Wang J."/>
        </authorList>
    </citation>
    <scope>NUCLEOTIDE SEQUENCE [LARGE SCALE GENOMIC DNA]</scope>
    <source>
        <strain evidence="1">05x7-T-G4-1.051#20</strain>
    </source>
</reference>
<proteinExistence type="predicted"/>
<accession>K1QCV2</accession>
<organism evidence="1">
    <name type="scientific">Magallana gigas</name>
    <name type="common">Pacific oyster</name>
    <name type="synonym">Crassostrea gigas</name>
    <dbReference type="NCBI Taxonomy" id="29159"/>
    <lineage>
        <taxon>Eukaryota</taxon>
        <taxon>Metazoa</taxon>
        <taxon>Spiralia</taxon>
        <taxon>Lophotrochozoa</taxon>
        <taxon>Mollusca</taxon>
        <taxon>Bivalvia</taxon>
        <taxon>Autobranchia</taxon>
        <taxon>Pteriomorphia</taxon>
        <taxon>Ostreida</taxon>
        <taxon>Ostreoidea</taxon>
        <taxon>Ostreidae</taxon>
        <taxon>Magallana</taxon>
    </lineage>
</organism>
<gene>
    <name evidence="1" type="ORF">CGI_10026862</name>
</gene>